<name>A0A0D6MPY9_9PROT</name>
<sequence length="70" mass="7905">MIDPGTLTADEKEAIHDRRSPTTALHDCKHMAALLCELARSDRDIQEAPSVFWLANRLCDRLDQLEDSTP</sequence>
<gene>
    <name evidence="2" type="ORF">Tasa_048_080</name>
</gene>
<proteinExistence type="predicted"/>
<dbReference type="EMBL" id="BALE01000048">
    <property type="protein sequence ID" value="GAN55455.1"/>
    <property type="molecule type" value="Genomic_DNA"/>
</dbReference>
<dbReference type="AlphaFoldDB" id="A0A0D6MPY9"/>
<dbReference type="STRING" id="1231623.Tasa_048_080"/>
<feature type="compositionally biased region" description="Basic and acidic residues" evidence="1">
    <location>
        <begin position="9"/>
        <end position="20"/>
    </location>
</feature>
<keyword evidence="3" id="KW-1185">Reference proteome</keyword>
<dbReference type="RefSeq" id="WP_148506015.1">
    <property type="nucleotide sequence ID" value="NZ_BALE01000048.1"/>
</dbReference>
<evidence type="ECO:0000313" key="3">
    <source>
        <dbReference type="Proteomes" id="UP000032679"/>
    </source>
</evidence>
<reference evidence="2 3" key="1">
    <citation type="submission" date="2012-10" db="EMBL/GenBank/DDBJ databases">
        <title>Genome sequencing of Tanticharoenia sakaeratensis NBRC 103193.</title>
        <authorList>
            <person name="Azuma Y."/>
            <person name="Hadano H."/>
            <person name="Hirakawa H."/>
            <person name="Matsushita K."/>
        </authorList>
    </citation>
    <scope>NUCLEOTIDE SEQUENCE [LARGE SCALE GENOMIC DNA]</scope>
    <source>
        <strain evidence="2 3">NBRC 103193</strain>
    </source>
</reference>
<evidence type="ECO:0000313" key="2">
    <source>
        <dbReference type="EMBL" id="GAN55455.1"/>
    </source>
</evidence>
<accession>A0A0D6MPY9</accession>
<dbReference type="Proteomes" id="UP000032679">
    <property type="component" value="Unassembled WGS sequence"/>
</dbReference>
<organism evidence="2 3">
    <name type="scientific">Tanticharoenia sakaeratensis NBRC 103193</name>
    <dbReference type="NCBI Taxonomy" id="1231623"/>
    <lineage>
        <taxon>Bacteria</taxon>
        <taxon>Pseudomonadati</taxon>
        <taxon>Pseudomonadota</taxon>
        <taxon>Alphaproteobacteria</taxon>
        <taxon>Acetobacterales</taxon>
        <taxon>Acetobacteraceae</taxon>
        <taxon>Tanticharoenia</taxon>
    </lineage>
</organism>
<protein>
    <submittedName>
        <fullName evidence="2">Uncharacterized protein</fullName>
    </submittedName>
</protein>
<evidence type="ECO:0000256" key="1">
    <source>
        <dbReference type="SAM" id="MobiDB-lite"/>
    </source>
</evidence>
<comment type="caution">
    <text evidence="2">The sequence shown here is derived from an EMBL/GenBank/DDBJ whole genome shotgun (WGS) entry which is preliminary data.</text>
</comment>
<feature type="region of interest" description="Disordered" evidence="1">
    <location>
        <begin position="1"/>
        <end position="20"/>
    </location>
</feature>